<keyword evidence="3" id="KW-1185">Reference proteome</keyword>
<organism evidence="2 3">
    <name type="scientific">Saccharopolyspora taberi</name>
    <dbReference type="NCBI Taxonomy" id="60895"/>
    <lineage>
        <taxon>Bacteria</taxon>
        <taxon>Bacillati</taxon>
        <taxon>Actinomycetota</taxon>
        <taxon>Actinomycetes</taxon>
        <taxon>Pseudonocardiales</taxon>
        <taxon>Pseudonocardiaceae</taxon>
        <taxon>Saccharopolyspora</taxon>
    </lineage>
</organism>
<evidence type="ECO:0000313" key="3">
    <source>
        <dbReference type="Proteomes" id="UP001500979"/>
    </source>
</evidence>
<feature type="chain" id="PRO_5045353551" evidence="1">
    <location>
        <begin position="26"/>
        <end position="222"/>
    </location>
</feature>
<reference evidence="2 3" key="1">
    <citation type="journal article" date="2019" name="Int. J. Syst. Evol. Microbiol.">
        <title>The Global Catalogue of Microorganisms (GCM) 10K type strain sequencing project: providing services to taxonomists for standard genome sequencing and annotation.</title>
        <authorList>
            <consortium name="The Broad Institute Genomics Platform"/>
            <consortium name="The Broad Institute Genome Sequencing Center for Infectious Disease"/>
            <person name="Wu L."/>
            <person name="Ma J."/>
        </authorList>
    </citation>
    <scope>NUCLEOTIDE SEQUENCE [LARGE SCALE GENOMIC DNA]</scope>
    <source>
        <strain evidence="2 3">JCM 9383</strain>
    </source>
</reference>
<dbReference type="RefSeq" id="WP_344681001.1">
    <property type="nucleotide sequence ID" value="NZ_BAAAUX010000014.1"/>
</dbReference>
<dbReference type="InterPro" id="IPR029058">
    <property type="entry name" value="AB_hydrolase_fold"/>
</dbReference>
<keyword evidence="1" id="KW-0732">Signal</keyword>
<comment type="caution">
    <text evidence="2">The sequence shown here is derived from an EMBL/GenBank/DDBJ whole genome shotgun (WGS) entry which is preliminary data.</text>
</comment>
<dbReference type="InterPro" id="IPR002918">
    <property type="entry name" value="Lipase_EstA/Esterase_EstB"/>
</dbReference>
<feature type="signal peptide" evidence="1">
    <location>
        <begin position="1"/>
        <end position="25"/>
    </location>
</feature>
<dbReference type="PANTHER" id="PTHR32015">
    <property type="entry name" value="FASTING INDUCED LIPASE"/>
    <property type="match status" value="1"/>
</dbReference>
<proteinExistence type="predicted"/>
<dbReference type="PANTHER" id="PTHR32015:SF1">
    <property type="entry name" value="LIPASE"/>
    <property type="match status" value="1"/>
</dbReference>
<dbReference type="Proteomes" id="UP001500979">
    <property type="component" value="Unassembled WGS sequence"/>
</dbReference>
<evidence type="ECO:0000313" key="2">
    <source>
        <dbReference type="EMBL" id="GAA2797177.1"/>
    </source>
</evidence>
<gene>
    <name evidence="2" type="ORF">GCM10010470_35440</name>
</gene>
<sequence>MRRTLGALITGLVLATAGSAGVAHAEANTPVVFVHGYLGGAWNWITPQTTLRQAGYTDQELFQFNYDFRQSNEKSAAELGAFVEQVRARTGADKVDIVNHSMGGMVSRWYVKELGGQQVVDHWASIAGANHGTTWAFGCLAFESCREMAPGSAFLQRLNSGDETPGDVKYSTWYSPTDGIVIPHTSTAVEGARNTEVQGETHLGILEDEAVLQDVARTLATD</sequence>
<protein>
    <submittedName>
        <fullName evidence="2">Triacylglycerol lipase</fullName>
    </submittedName>
</protein>
<dbReference type="EMBL" id="BAAAUX010000014">
    <property type="protein sequence ID" value="GAA2797177.1"/>
    <property type="molecule type" value="Genomic_DNA"/>
</dbReference>
<accession>A0ABN3VEI6</accession>
<dbReference type="SUPFAM" id="SSF53474">
    <property type="entry name" value="alpha/beta-Hydrolases"/>
    <property type="match status" value="1"/>
</dbReference>
<dbReference type="Pfam" id="PF01674">
    <property type="entry name" value="Lipase_2"/>
    <property type="match status" value="1"/>
</dbReference>
<name>A0ABN3VEI6_9PSEU</name>
<evidence type="ECO:0000256" key="1">
    <source>
        <dbReference type="SAM" id="SignalP"/>
    </source>
</evidence>
<dbReference type="Gene3D" id="3.40.50.1820">
    <property type="entry name" value="alpha/beta hydrolase"/>
    <property type="match status" value="1"/>
</dbReference>